<protein>
    <submittedName>
        <fullName evidence="2">Uncharacterized protein</fullName>
    </submittedName>
</protein>
<feature type="transmembrane region" description="Helical" evidence="1">
    <location>
        <begin position="20"/>
        <end position="41"/>
    </location>
</feature>
<keyword evidence="1" id="KW-0472">Membrane</keyword>
<keyword evidence="1" id="KW-0812">Transmembrane</keyword>
<evidence type="ECO:0000256" key="1">
    <source>
        <dbReference type="SAM" id="Phobius"/>
    </source>
</evidence>
<gene>
    <name evidence="2" type="ORF">HH304_19865</name>
</gene>
<keyword evidence="1" id="KW-1133">Transmembrane helix</keyword>
<evidence type="ECO:0000313" key="2">
    <source>
        <dbReference type="EMBL" id="NMM50677.1"/>
    </source>
</evidence>
<dbReference type="Proteomes" id="UP000559010">
    <property type="component" value="Unassembled WGS sequence"/>
</dbReference>
<sequence length="250" mass="29509">MKFLRKIREKLLSENKFTKYLIYAVGEIFLVVIGILIALGINNWKENWKDSAMEINILKEISENLGNDLLSLENDVRLNKMSIKNIQAIEESLDSNQQLTDTLLMRFGRITFNPTYTLKSSGYKHLSSIGFQIIKVDSIRQSITNLYETQYSFLKEREETAEKLTYEYLNTQLQGYFKEIKFDSSRNKLSPTRIYHPKNFETLKSDDDFQRLLDYSKEIKYGNLYELNIALEEITLTKRMIDKYLENRSN</sequence>
<organism evidence="2 3">
    <name type="scientific">Marinigracilibium pacificum</name>
    <dbReference type="NCBI Taxonomy" id="2729599"/>
    <lineage>
        <taxon>Bacteria</taxon>
        <taxon>Pseudomonadati</taxon>
        <taxon>Bacteroidota</taxon>
        <taxon>Cytophagia</taxon>
        <taxon>Cytophagales</taxon>
        <taxon>Flammeovirgaceae</taxon>
        <taxon>Marinigracilibium</taxon>
    </lineage>
</organism>
<proteinExistence type="predicted"/>
<dbReference type="EMBL" id="JABBNU010000015">
    <property type="protein sequence ID" value="NMM50677.1"/>
    <property type="molecule type" value="Genomic_DNA"/>
</dbReference>
<keyword evidence="3" id="KW-1185">Reference proteome</keyword>
<comment type="caution">
    <text evidence="2">The sequence shown here is derived from an EMBL/GenBank/DDBJ whole genome shotgun (WGS) entry which is preliminary data.</text>
</comment>
<dbReference type="AlphaFoldDB" id="A0A848J261"/>
<dbReference type="RefSeq" id="WP_169685024.1">
    <property type="nucleotide sequence ID" value="NZ_JABBNU010000015.1"/>
</dbReference>
<dbReference type="InterPro" id="IPR045749">
    <property type="entry name" value="DUF6090"/>
</dbReference>
<accession>A0A848J261</accession>
<name>A0A848J261_9BACT</name>
<reference evidence="2 3" key="1">
    <citation type="submission" date="2020-04" db="EMBL/GenBank/DDBJ databases">
        <title>Flammeovirgaceae bacterium KN852 isolated from deep sea.</title>
        <authorList>
            <person name="Zhang D.-C."/>
        </authorList>
    </citation>
    <scope>NUCLEOTIDE SEQUENCE [LARGE SCALE GENOMIC DNA]</scope>
    <source>
        <strain evidence="2 3">KN852</strain>
    </source>
</reference>
<evidence type="ECO:0000313" key="3">
    <source>
        <dbReference type="Proteomes" id="UP000559010"/>
    </source>
</evidence>
<dbReference type="Pfam" id="PF19578">
    <property type="entry name" value="DUF6090"/>
    <property type="match status" value="1"/>
</dbReference>